<evidence type="ECO:0008006" key="3">
    <source>
        <dbReference type="Google" id="ProtNLM"/>
    </source>
</evidence>
<evidence type="ECO:0000313" key="2">
    <source>
        <dbReference type="EMBL" id="MUI56597.1"/>
    </source>
</evidence>
<dbReference type="EMBL" id="WOAJ01000001">
    <property type="protein sequence ID" value="MUI56597.1"/>
    <property type="molecule type" value="Genomic_DNA"/>
</dbReference>
<gene>
    <name evidence="2" type="ORF">GNQ20_02130</name>
</gene>
<accession>A0A6A9JU96</accession>
<organism evidence="2">
    <name type="scientific">Pseudomonas aeruginosa</name>
    <dbReference type="NCBI Taxonomy" id="287"/>
    <lineage>
        <taxon>Bacteria</taxon>
        <taxon>Pseudomonadati</taxon>
        <taxon>Pseudomonadota</taxon>
        <taxon>Gammaproteobacteria</taxon>
        <taxon>Pseudomonadales</taxon>
        <taxon>Pseudomonadaceae</taxon>
        <taxon>Pseudomonas</taxon>
    </lineage>
</organism>
<name>A0A6A9JU96_PSEAI</name>
<dbReference type="RefSeq" id="WP_033968062.1">
    <property type="nucleotide sequence ID" value="NZ_CAADNH010000915.1"/>
</dbReference>
<comment type="caution">
    <text evidence="2">The sequence shown here is derived from an EMBL/GenBank/DDBJ whole genome shotgun (WGS) entry which is preliminary data.</text>
</comment>
<reference evidence="2" key="1">
    <citation type="submission" date="2019-11" db="EMBL/GenBank/DDBJ databases">
        <title>Genomes of ocular Pseudomonas aeruginosa isolates.</title>
        <authorList>
            <person name="Khan M."/>
            <person name="Rice S.A."/>
            <person name="Willcox M.D.P."/>
            <person name="Stapleton F."/>
        </authorList>
    </citation>
    <scope>NUCLEOTIDE SEQUENCE</scope>
    <source>
        <strain evidence="2">PA206</strain>
    </source>
</reference>
<dbReference type="AlphaFoldDB" id="A0A6A9JU96"/>
<evidence type="ECO:0000256" key="1">
    <source>
        <dbReference type="SAM" id="MobiDB-lite"/>
    </source>
</evidence>
<proteinExistence type="predicted"/>
<sequence length="372" mass="40027">MNGKGRGNTLYAISLLLVGGCSSSLQHNEGATQVAHSPDNRAMSSIFLPSGRNSTTAIEKGEALSIKLIAAYLCDFREEKGNGDLLTSGNKESSLCTGGDGSLFDNARSTQGEIAITASAGERGATSNGLSFNPADIKRNGRVVYYNEDIRESGQLINALNIPIYGPKTYDGGTFFVDLAILELDENENKQSRKLLQELAKVGSASYAPGTPVLNLLNSLGDALLSANGDDVELRYQMEFDPPYQGRTRKTDTQPRNGTSISSRAPLREGYYAFVRMEQRDRLPAFGQLTVSTGPHNPLLVEAKTGQLYRGGSWLLVRVAREDHEQASAQDVSTATAAFLEQLGRADVPPDTFAKVLEQSLKLMAAETAPAQ</sequence>
<protein>
    <recommendedName>
        <fullName evidence="3">Lipoprotein</fullName>
    </recommendedName>
</protein>
<dbReference type="PROSITE" id="PS51257">
    <property type="entry name" value="PROKAR_LIPOPROTEIN"/>
    <property type="match status" value="1"/>
</dbReference>
<feature type="region of interest" description="Disordered" evidence="1">
    <location>
        <begin position="241"/>
        <end position="262"/>
    </location>
</feature>